<dbReference type="AlphaFoldDB" id="H1Z0G4"/>
<sequence length="96" mass="11062">MAAEGKPKVAKAYDRLRDMSEDEESRRAYEERITEIIEVDLRMQAAEERGEIKGREEGIIHDAKKMISLGMDDDIIMKITELPAEKIARLRSEVEL</sequence>
<evidence type="ECO:0000313" key="2">
    <source>
        <dbReference type="EMBL" id="EHQ34431.1"/>
    </source>
</evidence>
<dbReference type="HOGENOM" id="CLU_057504_5_2_2"/>
<evidence type="ECO:0000313" key="3">
    <source>
        <dbReference type="Proteomes" id="UP000005741"/>
    </source>
</evidence>
<keyword evidence="3" id="KW-1185">Reference proteome</keyword>
<organism evidence="2 3">
    <name type="scientific">Methanoplanus limicola DSM 2279</name>
    <dbReference type="NCBI Taxonomy" id="937775"/>
    <lineage>
        <taxon>Archaea</taxon>
        <taxon>Methanobacteriati</taxon>
        <taxon>Methanobacteriota</taxon>
        <taxon>Stenosarchaea group</taxon>
        <taxon>Methanomicrobia</taxon>
        <taxon>Methanomicrobiales</taxon>
        <taxon>Methanomicrobiaceae</taxon>
        <taxon>Methanoplanus</taxon>
    </lineage>
</organism>
<evidence type="ECO:0000256" key="1">
    <source>
        <dbReference type="SAM" id="MobiDB-lite"/>
    </source>
</evidence>
<name>H1Z0G4_9EURY</name>
<gene>
    <name evidence="2" type="ORF">Metlim_0290</name>
</gene>
<proteinExistence type="predicted"/>
<feature type="region of interest" description="Disordered" evidence="1">
    <location>
        <begin position="1"/>
        <end position="27"/>
    </location>
</feature>
<reference evidence="2 3" key="1">
    <citation type="submission" date="2011-10" db="EMBL/GenBank/DDBJ databases">
        <title>The Improved High-Quality Draft genome of Methanoplanus limicola DSM 2279.</title>
        <authorList>
            <consortium name="US DOE Joint Genome Institute (JGI-PGF)"/>
            <person name="Lucas S."/>
            <person name="Copeland A."/>
            <person name="Lapidus A."/>
            <person name="Glavina del Rio T."/>
            <person name="Dalin E."/>
            <person name="Tice H."/>
            <person name="Bruce D."/>
            <person name="Goodwin L."/>
            <person name="Pitluck S."/>
            <person name="Peters L."/>
            <person name="Mikhailova N."/>
            <person name="Lu M."/>
            <person name="Kyrpides N."/>
            <person name="Mavromatis K."/>
            <person name="Ivanova N."/>
            <person name="Markowitz V."/>
            <person name="Cheng J.-F."/>
            <person name="Hugenholtz P."/>
            <person name="Woyke T."/>
            <person name="Wu D."/>
            <person name="Wirth R."/>
            <person name="Brambilla E.-M."/>
            <person name="Klenk H.-P."/>
            <person name="Eisen J.A."/>
        </authorList>
    </citation>
    <scope>NUCLEOTIDE SEQUENCE [LARGE SCALE GENOMIC DNA]</scope>
    <source>
        <strain evidence="2 3">DSM 2279</strain>
    </source>
</reference>
<dbReference type="InParanoid" id="H1Z0G4"/>
<accession>H1Z0G4</accession>
<dbReference type="OrthoDB" id="117840at2157"/>
<evidence type="ECO:0008006" key="4">
    <source>
        <dbReference type="Google" id="ProtNLM"/>
    </source>
</evidence>
<protein>
    <recommendedName>
        <fullName evidence="4">Transposase</fullName>
    </recommendedName>
</protein>
<dbReference type="Proteomes" id="UP000005741">
    <property type="component" value="Chromosome"/>
</dbReference>
<dbReference type="EMBL" id="CM001436">
    <property type="protein sequence ID" value="EHQ34431.1"/>
    <property type="molecule type" value="Genomic_DNA"/>
</dbReference>